<keyword evidence="1" id="KW-0732">Signal</keyword>
<dbReference type="RefSeq" id="WP_390299937.1">
    <property type="nucleotide sequence ID" value="NZ_JBHULI010000022.1"/>
</dbReference>
<evidence type="ECO:0008006" key="4">
    <source>
        <dbReference type="Google" id="ProtNLM"/>
    </source>
</evidence>
<proteinExistence type="predicted"/>
<feature type="chain" id="PRO_5045222437" description="Beta-lactamase-inhibitor-like, PepSY-like" evidence="1">
    <location>
        <begin position="21"/>
        <end position="190"/>
    </location>
</feature>
<accession>A0ABW5JKN7</accession>
<reference evidence="3" key="1">
    <citation type="journal article" date="2019" name="Int. J. Syst. Evol. Microbiol.">
        <title>The Global Catalogue of Microorganisms (GCM) 10K type strain sequencing project: providing services to taxonomists for standard genome sequencing and annotation.</title>
        <authorList>
            <consortium name="The Broad Institute Genomics Platform"/>
            <consortium name="The Broad Institute Genome Sequencing Center for Infectious Disease"/>
            <person name="Wu L."/>
            <person name="Ma J."/>
        </authorList>
    </citation>
    <scope>NUCLEOTIDE SEQUENCE [LARGE SCALE GENOMIC DNA]</scope>
    <source>
        <strain evidence="3">KCTC 52042</strain>
    </source>
</reference>
<evidence type="ECO:0000256" key="1">
    <source>
        <dbReference type="SAM" id="SignalP"/>
    </source>
</evidence>
<gene>
    <name evidence="2" type="ORF">ACFSVN_05830</name>
</gene>
<dbReference type="EMBL" id="JBHULI010000022">
    <property type="protein sequence ID" value="MFD2531957.1"/>
    <property type="molecule type" value="Genomic_DNA"/>
</dbReference>
<dbReference type="Proteomes" id="UP001597460">
    <property type="component" value="Unassembled WGS sequence"/>
</dbReference>
<protein>
    <recommendedName>
        <fullName evidence="4">Beta-lactamase-inhibitor-like, PepSY-like</fullName>
    </recommendedName>
</protein>
<evidence type="ECO:0000313" key="2">
    <source>
        <dbReference type="EMBL" id="MFD2531957.1"/>
    </source>
</evidence>
<feature type="signal peptide" evidence="1">
    <location>
        <begin position="1"/>
        <end position="20"/>
    </location>
</feature>
<keyword evidence="3" id="KW-1185">Reference proteome</keyword>
<organism evidence="2 3">
    <name type="scientific">Gracilimonas halophila</name>
    <dbReference type="NCBI Taxonomy" id="1834464"/>
    <lineage>
        <taxon>Bacteria</taxon>
        <taxon>Pseudomonadati</taxon>
        <taxon>Balneolota</taxon>
        <taxon>Balneolia</taxon>
        <taxon>Balneolales</taxon>
        <taxon>Balneolaceae</taxon>
        <taxon>Gracilimonas</taxon>
    </lineage>
</organism>
<evidence type="ECO:0000313" key="3">
    <source>
        <dbReference type="Proteomes" id="UP001597460"/>
    </source>
</evidence>
<sequence>MKRILFFFIMMVMISTAAQAQFEEPVIKKVSNEDRADFQRQFSDIKWTGQGFRFNELDRMPAIEIRAVLQSAYGDPTQTVEDIIEKDGYLRDGKSIQFEYWFIIDGYIPMMVLDLEGPFDNGLVYVGASRYVDLMPAVKRTLTKELREASPKEYVDYFYSPERGQWFKVSYESGEYKKEEIKQPSHINIK</sequence>
<name>A0ABW5JKN7_9BACT</name>
<comment type="caution">
    <text evidence="2">The sequence shown here is derived from an EMBL/GenBank/DDBJ whole genome shotgun (WGS) entry which is preliminary data.</text>
</comment>